<dbReference type="EMBL" id="JAANYN010000007">
    <property type="protein sequence ID" value="NHE58447.1"/>
    <property type="molecule type" value="Genomic_DNA"/>
</dbReference>
<dbReference type="CDD" id="cd02440">
    <property type="entry name" value="AdoMet_MTases"/>
    <property type="match status" value="1"/>
</dbReference>
<dbReference type="RefSeq" id="WP_166148855.1">
    <property type="nucleotide sequence ID" value="NZ_JAANYN010000007.1"/>
</dbReference>
<keyword evidence="3" id="KW-1185">Reference proteome</keyword>
<dbReference type="Gene3D" id="3.40.50.150">
    <property type="entry name" value="Vaccinia Virus protein VP39"/>
    <property type="match status" value="1"/>
</dbReference>
<comment type="caution">
    <text evidence="2">The sequence shown here is derived from an EMBL/GenBank/DDBJ whole genome shotgun (WGS) entry which is preliminary data.</text>
</comment>
<dbReference type="GO" id="GO:0008168">
    <property type="term" value="F:methyltransferase activity"/>
    <property type="evidence" value="ECO:0007669"/>
    <property type="project" value="UniProtKB-KW"/>
</dbReference>
<dbReference type="GO" id="GO:0032259">
    <property type="term" value="P:methylation"/>
    <property type="evidence" value="ECO:0007669"/>
    <property type="project" value="UniProtKB-KW"/>
</dbReference>
<evidence type="ECO:0000313" key="3">
    <source>
        <dbReference type="Proteomes" id="UP000649799"/>
    </source>
</evidence>
<accession>A0ABX0HE49</accession>
<evidence type="ECO:0000313" key="2">
    <source>
        <dbReference type="EMBL" id="NHE58447.1"/>
    </source>
</evidence>
<dbReference type="Proteomes" id="UP000649799">
    <property type="component" value="Unassembled WGS sequence"/>
</dbReference>
<proteinExistence type="predicted"/>
<protein>
    <submittedName>
        <fullName evidence="2">Class I SAM-dependent methyltransferase</fullName>
    </submittedName>
</protein>
<gene>
    <name evidence="2" type="ORF">G9Q97_16685</name>
</gene>
<feature type="domain" description="Methyltransferase" evidence="1">
    <location>
        <begin position="67"/>
        <end position="162"/>
    </location>
</feature>
<organism evidence="2 3">
    <name type="scientific">Cyclobacterium plantarum</name>
    <dbReference type="NCBI Taxonomy" id="2716263"/>
    <lineage>
        <taxon>Bacteria</taxon>
        <taxon>Pseudomonadati</taxon>
        <taxon>Bacteroidota</taxon>
        <taxon>Cytophagia</taxon>
        <taxon>Cytophagales</taxon>
        <taxon>Cyclobacteriaceae</taxon>
        <taxon>Cyclobacterium</taxon>
    </lineage>
</organism>
<reference evidence="2 3" key="1">
    <citation type="submission" date="2020-03" db="EMBL/GenBank/DDBJ databases">
        <title>Cyclobacterium plantarum sp. nov., a marine bacterium isolated from a coastal-marine wetland.</title>
        <authorList>
            <person name="Sanchez-Porro C."/>
            <person name="Ventosa A."/>
            <person name="Amoozegar M."/>
        </authorList>
    </citation>
    <scope>NUCLEOTIDE SEQUENCE [LARGE SCALE GENOMIC DNA]</scope>
    <source>
        <strain evidence="2 3">GBPx2</strain>
    </source>
</reference>
<dbReference type="Pfam" id="PF13649">
    <property type="entry name" value="Methyltransf_25"/>
    <property type="match status" value="1"/>
</dbReference>
<keyword evidence="2" id="KW-0489">Methyltransferase</keyword>
<sequence length="253" mass="29509">MSESISNWKKWGEKDPYYGVLSDEKYRMEGLSEERLKEFFETGEVYVAESRKRISEWMGVDIAQGNILDFGCGVGRLAIPFAKLTRQEVWGLDISEDIIARANAHRDSMGLHNLHFKTYNGKDLEGIPAFDFVNAYIVFQHIEFRKGMGLLRQLLEITRENGIVQVQVTFGHRLPWKTYTNFFLRTKFQPYNFIYSSLKHRRLCSEPVMQMNHYSPQKLFELFSCYSKQVHIEFTDHGGHLGAIYALKKSGRD</sequence>
<dbReference type="InterPro" id="IPR029063">
    <property type="entry name" value="SAM-dependent_MTases_sf"/>
</dbReference>
<dbReference type="SUPFAM" id="SSF53335">
    <property type="entry name" value="S-adenosyl-L-methionine-dependent methyltransferases"/>
    <property type="match status" value="1"/>
</dbReference>
<keyword evidence="2" id="KW-0808">Transferase</keyword>
<name>A0ABX0HE49_9BACT</name>
<evidence type="ECO:0000259" key="1">
    <source>
        <dbReference type="Pfam" id="PF13649"/>
    </source>
</evidence>
<dbReference type="InterPro" id="IPR041698">
    <property type="entry name" value="Methyltransf_25"/>
</dbReference>